<sequence length="553" mass="61668">MSYQTPTRGLTATTSSSTQPDAHTFPAMEHSYHNQTPGHNVYPDTNGSSYSDLDCNHQQYPGASPTGNEAWLNNDQAFLTDMGVSPGFVNQCQPAQYASQQQYQSQVIPTVPVMPPSHPAAYPASPGGTANLKTEAQAQTTSWNFTNELEAELHDDLSLLTGVDLNTRASSQFVDVWTSQAAQMSEAQKYFNNTGHSVEFPVDLTSFPPPRYTSTSPKSTEDYGYSQYDNPYLIPESGPQWGDAWYSNNQSDPNIHGPFNLDLVSPADMKPKQEMEAANTGTRDTANIIDLTDSPPPAYTAADSPFYQPRPQSSPQNNAVRGLIQQSEKDLSTLSDFINDADIKLEQEAYQDDKDKNSKEEEKQEYEVKQECEEEQHEVSVKQGYPTPYSALPTSASTPSQQPGNEEPGLSDQVVPDADNFLEMCEDVWQNQAKPAIAAMLSKRKHNIASRDDRVEFVMQCLDDLTEINSENVHVEPCGAPNMPPSPPNSKRRRRGSEEQDGRQSEERRSKRRCKERIKYLQSFSGESAKSYLDGLKRMNMLPGRSWMLKQDT</sequence>
<feature type="compositionally biased region" description="Polar residues" evidence="1">
    <location>
        <begin position="392"/>
        <end position="404"/>
    </location>
</feature>
<comment type="caution">
    <text evidence="2">The sequence shown here is derived from an EMBL/GenBank/DDBJ whole genome shotgun (WGS) entry which is preliminary data.</text>
</comment>
<feature type="compositionally biased region" description="Basic and acidic residues" evidence="1">
    <location>
        <begin position="348"/>
        <end position="371"/>
    </location>
</feature>
<reference evidence="2" key="1">
    <citation type="journal article" date="2023" name="Mol. Phylogenet. Evol.">
        <title>Genome-scale phylogeny and comparative genomics of the fungal order Sordariales.</title>
        <authorList>
            <person name="Hensen N."/>
            <person name="Bonometti L."/>
            <person name="Westerberg I."/>
            <person name="Brannstrom I.O."/>
            <person name="Guillou S."/>
            <person name="Cros-Aarteil S."/>
            <person name="Calhoun S."/>
            <person name="Haridas S."/>
            <person name="Kuo A."/>
            <person name="Mondo S."/>
            <person name="Pangilinan J."/>
            <person name="Riley R."/>
            <person name="LaButti K."/>
            <person name="Andreopoulos B."/>
            <person name="Lipzen A."/>
            <person name="Chen C."/>
            <person name="Yan M."/>
            <person name="Daum C."/>
            <person name="Ng V."/>
            <person name="Clum A."/>
            <person name="Steindorff A."/>
            <person name="Ohm R.A."/>
            <person name="Martin F."/>
            <person name="Silar P."/>
            <person name="Natvig D.O."/>
            <person name="Lalanne C."/>
            <person name="Gautier V."/>
            <person name="Ament-Velasquez S.L."/>
            <person name="Kruys A."/>
            <person name="Hutchinson M.I."/>
            <person name="Powell A.J."/>
            <person name="Barry K."/>
            <person name="Miller A.N."/>
            <person name="Grigoriev I.V."/>
            <person name="Debuchy R."/>
            <person name="Gladieux P."/>
            <person name="Hiltunen Thoren M."/>
            <person name="Johannesson H."/>
        </authorList>
    </citation>
    <scope>NUCLEOTIDE SEQUENCE</scope>
    <source>
        <strain evidence="2">CBS 626.80</strain>
    </source>
</reference>
<accession>A0AAN6NKV9</accession>
<gene>
    <name evidence="2" type="ORF">QBC32DRAFT_374619</name>
</gene>
<dbReference type="EMBL" id="MU859458">
    <property type="protein sequence ID" value="KAK3946964.1"/>
    <property type="molecule type" value="Genomic_DNA"/>
</dbReference>
<feature type="region of interest" description="Disordered" evidence="1">
    <location>
        <begin position="272"/>
        <end position="318"/>
    </location>
</feature>
<proteinExistence type="predicted"/>
<keyword evidence="3" id="KW-1185">Reference proteome</keyword>
<evidence type="ECO:0000256" key="1">
    <source>
        <dbReference type="SAM" id="MobiDB-lite"/>
    </source>
</evidence>
<feature type="compositionally biased region" description="Basic and acidic residues" evidence="1">
    <location>
        <begin position="496"/>
        <end position="509"/>
    </location>
</feature>
<protein>
    <submittedName>
        <fullName evidence="2">Uncharacterized protein</fullName>
    </submittedName>
</protein>
<reference evidence="2" key="2">
    <citation type="submission" date="2023-06" db="EMBL/GenBank/DDBJ databases">
        <authorList>
            <consortium name="Lawrence Berkeley National Laboratory"/>
            <person name="Mondo S.J."/>
            <person name="Hensen N."/>
            <person name="Bonometti L."/>
            <person name="Westerberg I."/>
            <person name="Brannstrom I.O."/>
            <person name="Guillou S."/>
            <person name="Cros-Aarteil S."/>
            <person name="Calhoun S."/>
            <person name="Haridas S."/>
            <person name="Kuo A."/>
            <person name="Pangilinan J."/>
            <person name="Riley R."/>
            <person name="Labutti K."/>
            <person name="Andreopoulos B."/>
            <person name="Lipzen A."/>
            <person name="Chen C."/>
            <person name="Yanf M."/>
            <person name="Daum C."/>
            <person name="Ng V."/>
            <person name="Clum A."/>
            <person name="Steindorff A."/>
            <person name="Ohm R."/>
            <person name="Martin F."/>
            <person name="Silar P."/>
            <person name="Natvig D."/>
            <person name="Lalanne C."/>
            <person name="Gautier V."/>
            <person name="Ament-Velasquez S.L."/>
            <person name="Kruys A."/>
            <person name="Hutchinson M.I."/>
            <person name="Powell A.J."/>
            <person name="Barry K."/>
            <person name="Miller A.N."/>
            <person name="Grigoriev I.V."/>
            <person name="Debuchy R."/>
            <person name="Gladieux P."/>
            <person name="Thoren M.H."/>
            <person name="Johannesson H."/>
        </authorList>
    </citation>
    <scope>NUCLEOTIDE SEQUENCE</scope>
    <source>
        <strain evidence="2">CBS 626.80</strain>
    </source>
</reference>
<dbReference type="Proteomes" id="UP001303222">
    <property type="component" value="Unassembled WGS sequence"/>
</dbReference>
<feature type="region of interest" description="Disordered" evidence="1">
    <location>
        <begin position="348"/>
        <end position="414"/>
    </location>
</feature>
<name>A0AAN6NKV9_9PEZI</name>
<feature type="region of interest" description="Disordered" evidence="1">
    <location>
        <begin position="1"/>
        <end position="24"/>
    </location>
</feature>
<feature type="region of interest" description="Disordered" evidence="1">
    <location>
        <begin position="473"/>
        <end position="514"/>
    </location>
</feature>
<dbReference type="AlphaFoldDB" id="A0AAN6NKV9"/>
<evidence type="ECO:0000313" key="3">
    <source>
        <dbReference type="Proteomes" id="UP001303222"/>
    </source>
</evidence>
<feature type="compositionally biased region" description="Polar residues" evidence="1">
    <location>
        <begin position="1"/>
        <end position="21"/>
    </location>
</feature>
<evidence type="ECO:0000313" key="2">
    <source>
        <dbReference type="EMBL" id="KAK3946964.1"/>
    </source>
</evidence>
<organism evidence="2 3">
    <name type="scientific">Pseudoneurospora amorphoporcata</name>
    <dbReference type="NCBI Taxonomy" id="241081"/>
    <lineage>
        <taxon>Eukaryota</taxon>
        <taxon>Fungi</taxon>
        <taxon>Dikarya</taxon>
        <taxon>Ascomycota</taxon>
        <taxon>Pezizomycotina</taxon>
        <taxon>Sordariomycetes</taxon>
        <taxon>Sordariomycetidae</taxon>
        <taxon>Sordariales</taxon>
        <taxon>Sordariaceae</taxon>
        <taxon>Pseudoneurospora</taxon>
    </lineage>
</organism>